<evidence type="ECO:0000256" key="4">
    <source>
        <dbReference type="ARBA" id="ARBA00022989"/>
    </source>
</evidence>
<keyword evidence="3 7" id="KW-0812">Transmembrane</keyword>
<keyword evidence="10" id="KW-1185">Reference proteome</keyword>
<dbReference type="EMBL" id="SRLE01000012">
    <property type="protein sequence ID" value="TGD71936.1"/>
    <property type="molecule type" value="Genomic_DNA"/>
</dbReference>
<evidence type="ECO:0000256" key="5">
    <source>
        <dbReference type="ARBA" id="ARBA00023136"/>
    </source>
</evidence>
<keyword evidence="5 7" id="KW-0472">Membrane</keyword>
<dbReference type="PANTHER" id="PTHR36115">
    <property type="entry name" value="PROLINE-RICH ANTIGEN HOMOLOG-RELATED"/>
    <property type="match status" value="1"/>
</dbReference>
<comment type="subcellular location">
    <subcellularLocation>
        <location evidence="1">Cell membrane</location>
        <topology evidence="1">Multi-pass membrane protein</topology>
    </subcellularLocation>
</comment>
<evidence type="ECO:0000256" key="7">
    <source>
        <dbReference type="SAM" id="Phobius"/>
    </source>
</evidence>
<evidence type="ECO:0000256" key="6">
    <source>
        <dbReference type="SAM" id="MobiDB-lite"/>
    </source>
</evidence>
<dbReference type="PANTHER" id="PTHR36115:SF10">
    <property type="entry name" value="RDD DOMAIN-CONTAINING PROTEIN"/>
    <property type="match status" value="1"/>
</dbReference>
<evidence type="ECO:0000259" key="8">
    <source>
        <dbReference type="Pfam" id="PF06271"/>
    </source>
</evidence>
<dbReference type="GO" id="GO:0005886">
    <property type="term" value="C:plasma membrane"/>
    <property type="evidence" value="ECO:0007669"/>
    <property type="project" value="UniProtKB-SubCell"/>
</dbReference>
<evidence type="ECO:0000256" key="3">
    <source>
        <dbReference type="ARBA" id="ARBA00022692"/>
    </source>
</evidence>
<feature type="transmembrane region" description="Helical" evidence="7">
    <location>
        <begin position="50"/>
        <end position="70"/>
    </location>
</feature>
<evidence type="ECO:0000256" key="1">
    <source>
        <dbReference type="ARBA" id="ARBA00004651"/>
    </source>
</evidence>
<name>A0A4Z0LXP4_9GAMM</name>
<dbReference type="Pfam" id="PF06271">
    <property type="entry name" value="RDD"/>
    <property type="match status" value="1"/>
</dbReference>
<feature type="compositionally biased region" description="Basic residues" evidence="6">
    <location>
        <begin position="11"/>
        <end position="23"/>
    </location>
</feature>
<evidence type="ECO:0000256" key="2">
    <source>
        <dbReference type="ARBA" id="ARBA00022475"/>
    </source>
</evidence>
<feature type="domain" description="RDD" evidence="8">
    <location>
        <begin position="37"/>
        <end position="164"/>
    </location>
</feature>
<keyword evidence="2" id="KW-1003">Cell membrane</keyword>
<sequence>MARSTCGGNLARHRPPTKARRVARMPAMQEATPLPSPSLLRHLMAMVYDALLVIALIFVASAIVLGLTFWLSGGEREVLPPVLEQGVIVVCLFGFYSAFWIKSGQTLGMQAWRIQLVSDGGGKLTLRQALMRCAGATLSLACAGLGYLWKLVDRNERYWHDYISATHLVLLPRRSRDKKPPAGD</sequence>
<dbReference type="InterPro" id="IPR051791">
    <property type="entry name" value="Pra-immunoreactive"/>
</dbReference>
<comment type="caution">
    <text evidence="9">The sequence shown here is derived from an EMBL/GenBank/DDBJ whole genome shotgun (WGS) entry which is preliminary data.</text>
</comment>
<feature type="transmembrane region" description="Helical" evidence="7">
    <location>
        <begin position="82"/>
        <end position="101"/>
    </location>
</feature>
<accession>A0A4Z0LXP4</accession>
<dbReference type="InterPro" id="IPR010432">
    <property type="entry name" value="RDD"/>
</dbReference>
<organism evidence="9 10">
    <name type="scientific">Mangrovimicrobium sediminis</name>
    <dbReference type="NCBI Taxonomy" id="2562682"/>
    <lineage>
        <taxon>Bacteria</taxon>
        <taxon>Pseudomonadati</taxon>
        <taxon>Pseudomonadota</taxon>
        <taxon>Gammaproteobacteria</taxon>
        <taxon>Cellvibrionales</taxon>
        <taxon>Halieaceae</taxon>
        <taxon>Mangrovimicrobium</taxon>
    </lineage>
</organism>
<keyword evidence="4 7" id="KW-1133">Transmembrane helix</keyword>
<dbReference type="Proteomes" id="UP000298050">
    <property type="component" value="Unassembled WGS sequence"/>
</dbReference>
<protein>
    <submittedName>
        <fullName evidence="9">RDD family protein</fullName>
    </submittedName>
</protein>
<evidence type="ECO:0000313" key="10">
    <source>
        <dbReference type="Proteomes" id="UP000298050"/>
    </source>
</evidence>
<evidence type="ECO:0000313" key="9">
    <source>
        <dbReference type="EMBL" id="TGD71936.1"/>
    </source>
</evidence>
<dbReference type="AlphaFoldDB" id="A0A4Z0LXP4"/>
<dbReference type="OrthoDB" id="9793824at2"/>
<feature type="region of interest" description="Disordered" evidence="6">
    <location>
        <begin position="1"/>
        <end position="24"/>
    </location>
</feature>
<reference evidence="9 10" key="1">
    <citation type="submission" date="2019-04" db="EMBL/GenBank/DDBJ databases">
        <title>Taxonomy of novel Haliea sp. from mangrove soil of West Coast of India.</title>
        <authorList>
            <person name="Verma A."/>
            <person name="Kumar P."/>
            <person name="Krishnamurthi S."/>
        </authorList>
    </citation>
    <scope>NUCLEOTIDE SEQUENCE [LARGE SCALE GENOMIC DNA]</scope>
    <source>
        <strain evidence="9 10">SAOS-164</strain>
    </source>
</reference>
<proteinExistence type="predicted"/>
<gene>
    <name evidence="9" type="ORF">E4634_17670</name>
</gene>